<evidence type="ECO:0000313" key="2">
    <source>
        <dbReference type="Proteomes" id="UP000029665"/>
    </source>
</evidence>
<dbReference type="Gene3D" id="1.50.10.20">
    <property type="match status" value="1"/>
</dbReference>
<dbReference type="EMBL" id="CCBP010000457">
    <property type="protein sequence ID" value="CDO77526.1"/>
    <property type="molecule type" value="Genomic_DNA"/>
</dbReference>
<dbReference type="SUPFAM" id="SSF48239">
    <property type="entry name" value="Terpenoid cyclases/Protein prenyltransferases"/>
    <property type="match status" value="1"/>
</dbReference>
<dbReference type="STRING" id="5643.A0A060STQ2"/>
<proteinExistence type="predicted"/>
<protein>
    <submittedName>
        <fullName evidence="1">Uncharacterized protein</fullName>
    </submittedName>
</protein>
<keyword evidence="2" id="KW-1185">Reference proteome</keyword>
<dbReference type="Proteomes" id="UP000029665">
    <property type="component" value="Unassembled WGS sequence"/>
</dbReference>
<dbReference type="HOGENOM" id="CLU_2198295_0_0_1"/>
<dbReference type="OrthoDB" id="21502at2759"/>
<organism evidence="1 2">
    <name type="scientific">Pycnoporus cinnabarinus</name>
    <name type="common">Cinnabar-red polypore</name>
    <name type="synonym">Trametes cinnabarina</name>
    <dbReference type="NCBI Taxonomy" id="5643"/>
    <lineage>
        <taxon>Eukaryota</taxon>
        <taxon>Fungi</taxon>
        <taxon>Dikarya</taxon>
        <taxon>Basidiomycota</taxon>
        <taxon>Agaricomycotina</taxon>
        <taxon>Agaricomycetes</taxon>
        <taxon>Polyporales</taxon>
        <taxon>Polyporaceae</taxon>
        <taxon>Trametes</taxon>
    </lineage>
</organism>
<gene>
    <name evidence="1" type="ORF">BN946_scf184912.g25</name>
</gene>
<dbReference type="AlphaFoldDB" id="A0A060STQ2"/>
<name>A0A060STQ2_PYCCI</name>
<evidence type="ECO:0000313" key="1">
    <source>
        <dbReference type="EMBL" id="CDO77526.1"/>
    </source>
</evidence>
<dbReference type="InterPro" id="IPR008930">
    <property type="entry name" value="Terpenoid_cyclase/PrenylTrfase"/>
</dbReference>
<reference evidence="1" key="1">
    <citation type="submission" date="2014-01" db="EMBL/GenBank/DDBJ databases">
        <title>The genome of the white-rot fungus Pycnoporus cinnabarinus: a basidiomycete model with a versatile arsenal for lignocellulosic biomass breakdown.</title>
        <authorList>
            <person name="Levasseur A."/>
            <person name="Lomascolo A."/>
            <person name="Ruiz-Duenas F.J."/>
            <person name="Uzan E."/>
            <person name="Piumi F."/>
            <person name="Kues U."/>
            <person name="Ram A.F.J."/>
            <person name="Murat C."/>
            <person name="Haon M."/>
            <person name="Benoit I."/>
            <person name="Arfi Y."/>
            <person name="Chevret D."/>
            <person name="Drula E."/>
            <person name="Kwon M.J."/>
            <person name="Gouret P."/>
            <person name="Lesage-Meessen L."/>
            <person name="Lombard V."/>
            <person name="Mariette J."/>
            <person name="Noirot C."/>
            <person name="Park J."/>
            <person name="Patyshakuliyeva A."/>
            <person name="Wieneger R.A.B."/>
            <person name="Wosten H.A.B."/>
            <person name="Martin F."/>
            <person name="Coutinho P.M."/>
            <person name="de Vries R."/>
            <person name="Martinez A.T."/>
            <person name="Klopp C."/>
            <person name="Pontarotti P."/>
            <person name="Henrissat B."/>
            <person name="Record E."/>
        </authorList>
    </citation>
    <scope>NUCLEOTIDE SEQUENCE [LARGE SCALE GENOMIC DNA]</scope>
    <source>
        <strain evidence="1">BRFM137</strain>
    </source>
</reference>
<comment type="caution">
    <text evidence="1">The sequence shown here is derived from an EMBL/GenBank/DDBJ whole genome shotgun (WGS) entry which is preliminary data.</text>
</comment>
<accession>A0A060STQ2</accession>
<sequence length="108" mass="11994">MPRSIQRTTQRTHTLSSSGAAYHHVNLVLIASYASRSDFECIAWRTLNARHSTVFGTALHYCAIRILGVKPDYPVAVKARGCLHKLGGTSGVNVYDWDGNHMIPAELW</sequence>